<sequence>MRKWSLFALAVVLAGALGGYFGFGQSADAGAQDCDDYVNQTNERVNEARTLLYPGDRPDAFQGGPEEAAQIMAELLAEQEEAEFPEGGANLHNDLIEAMNTAVDGLIQTGQADPAVQITFAKSIIYNADARLVTLINSC</sequence>
<protein>
    <submittedName>
        <fullName evidence="1">Uncharacterized protein</fullName>
    </submittedName>
</protein>
<dbReference type="AlphaFoldDB" id="A0A6J4UFR7"/>
<gene>
    <name evidence="1" type="ORF">AVDCRST_MAG19-261</name>
</gene>
<dbReference type="EMBL" id="CADCWL010000016">
    <property type="protein sequence ID" value="CAA9546139.1"/>
    <property type="molecule type" value="Genomic_DNA"/>
</dbReference>
<evidence type="ECO:0000313" key="1">
    <source>
        <dbReference type="EMBL" id="CAA9546139.1"/>
    </source>
</evidence>
<name>A0A6J4UFR7_9BACT</name>
<reference evidence="1" key="1">
    <citation type="submission" date="2020-02" db="EMBL/GenBank/DDBJ databases">
        <authorList>
            <person name="Meier V. D."/>
        </authorList>
    </citation>
    <scope>NUCLEOTIDE SEQUENCE</scope>
    <source>
        <strain evidence="1">AVDCRST_MAG19</strain>
    </source>
</reference>
<organism evidence="1">
    <name type="scientific">uncultured Thermomicrobiales bacterium</name>
    <dbReference type="NCBI Taxonomy" id="1645740"/>
    <lineage>
        <taxon>Bacteria</taxon>
        <taxon>Pseudomonadati</taxon>
        <taxon>Thermomicrobiota</taxon>
        <taxon>Thermomicrobia</taxon>
        <taxon>Thermomicrobiales</taxon>
        <taxon>environmental samples</taxon>
    </lineage>
</organism>
<accession>A0A6J4UFR7</accession>
<proteinExistence type="predicted"/>